<dbReference type="InterPro" id="IPR003812">
    <property type="entry name" value="Fido"/>
</dbReference>
<gene>
    <name evidence="9" type="ORF">A5892_09610</name>
</gene>
<dbReference type="AlphaFoldDB" id="A0A172YEK6"/>
<feature type="domain" description="Fido" evidence="8">
    <location>
        <begin position="54"/>
        <end position="191"/>
    </location>
</feature>
<dbReference type="PROSITE" id="PS51459">
    <property type="entry name" value="FIDO"/>
    <property type="match status" value="1"/>
</dbReference>
<dbReference type="STRING" id="376489.A5892_09610"/>
<keyword evidence="4" id="KW-0067">ATP-binding</keyword>
<accession>A0A172YEK6</accession>
<dbReference type="PANTHER" id="PTHR39560">
    <property type="entry name" value="PROTEIN ADENYLYLTRANSFERASE FIC-RELATED"/>
    <property type="match status" value="1"/>
</dbReference>
<dbReference type="EMBL" id="CP015243">
    <property type="protein sequence ID" value="ANF57688.1"/>
    <property type="molecule type" value="Genomic_DNA"/>
</dbReference>
<name>A0A172YEK6_9GAMM</name>
<evidence type="ECO:0000259" key="8">
    <source>
        <dbReference type="PROSITE" id="PS51459"/>
    </source>
</evidence>
<dbReference type="Proteomes" id="UP000077875">
    <property type="component" value="Chromosome"/>
</dbReference>
<protein>
    <recommendedName>
        <fullName evidence="5">protein adenylyltransferase</fullName>
        <ecNumber evidence="5">2.7.7.108</ecNumber>
    </recommendedName>
</protein>
<evidence type="ECO:0000256" key="6">
    <source>
        <dbReference type="ARBA" id="ARBA00047939"/>
    </source>
</evidence>
<dbReference type="EC" id="2.7.7.108" evidence="5"/>
<keyword evidence="1" id="KW-0808">Transferase</keyword>
<keyword evidence="3" id="KW-0547">Nucleotide-binding</keyword>
<dbReference type="NCBIfam" id="NF007672">
    <property type="entry name" value="PRK10347.1"/>
    <property type="match status" value="1"/>
</dbReference>
<evidence type="ECO:0000256" key="7">
    <source>
        <dbReference type="ARBA" id="ARBA00048696"/>
    </source>
</evidence>
<evidence type="ECO:0000313" key="9">
    <source>
        <dbReference type="EMBL" id="ANF57688.1"/>
    </source>
</evidence>
<dbReference type="RefSeq" id="WP_064122616.1">
    <property type="nucleotide sequence ID" value="NZ_CP015243.1"/>
</dbReference>
<dbReference type="GO" id="GO:0005524">
    <property type="term" value="F:ATP binding"/>
    <property type="evidence" value="ECO:0007669"/>
    <property type="project" value="UniProtKB-KW"/>
</dbReference>
<organism evidence="9 10">
    <name type="scientific">Halotalea alkalilenta</name>
    <dbReference type="NCBI Taxonomy" id="376489"/>
    <lineage>
        <taxon>Bacteria</taxon>
        <taxon>Pseudomonadati</taxon>
        <taxon>Pseudomonadota</taxon>
        <taxon>Gammaproteobacteria</taxon>
        <taxon>Oceanospirillales</taxon>
        <taxon>Halomonadaceae</taxon>
        <taxon>Halotalea</taxon>
    </lineage>
</organism>
<evidence type="ECO:0000313" key="10">
    <source>
        <dbReference type="Proteomes" id="UP000077875"/>
    </source>
</evidence>
<dbReference type="Gene3D" id="1.10.3290.10">
    <property type="entry name" value="Fido-like domain"/>
    <property type="match status" value="1"/>
</dbReference>
<dbReference type="KEGG" id="haa:A5892_09610"/>
<reference evidence="9 10" key="1">
    <citation type="submission" date="2016-04" db="EMBL/GenBank/DDBJ databases">
        <title>Complete Genome Sequence of Halotalea alkalilenta IHB B 13600.</title>
        <authorList>
            <person name="Swarnkar M.K."/>
            <person name="Sharma A."/>
            <person name="Kaushal K."/>
            <person name="Soni R."/>
            <person name="Rana S."/>
            <person name="Singh A.K."/>
            <person name="Gulati A."/>
        </authorList>
    </citation>
    <scope>NUCLEOTIDE SEQUENCE [LARGE SCALE GENOMIC DNA]</scope>
    <source>
        <strain evidence="9 10">IHB B 13600</strain>
    </source>
</reference>
<dbReference type="GO" id="GO:0070733">
    <property type="term" value="F:AMPylase activity"/>
    <property type="evidence" value="ECO:0007669"/>
    <property type="project" value="UniProtKB-EC"/>
</dbReference>
<evidence type="ECO:0000256" key="5">
    <source>
        <dbReference type="ARBA" id="ARBA00034531"/>
    </source>
</evidence>
<sequence>MTDKYGIEGDPYCYKGTGTLLNLLNIKDFDELERAERDISFIAASSIKFFPPPYDLGYLQTLHHQLFSELYEWAGELRRVDISKGSTRFCNVKFIEREADKLFGRLEREQWLVELNRDALVPAVAEFYGDLNVIHPFREGNGRTQRLLFEHLIINSGFEIDWEGIEHTEWIEANISAYLCDYAPLERIFDRVIGIELN</sequence>
<dbReference type="GO" id="GO:0051302">
    <property type="term" value="P:regulation of cell division"/>
    <property type="evidence" value="ECO:0007669"/>
    <property type="project" value="TreeGrafter"/>
</dbReference>
<comment type="catalytic activity">
    <reaction evidence="6">
        <text>L-threonyl-[protein] + ATP = 3-O-(5'-adenylyl)-L-threonyl-[protein] + diphosphate</text>
        <dbReference type="Rhea" id="RHEA:54292"/>
        <dbReference type="Rhea" id="RHEA-COMP:11060"/>
        <dbReference type="Rhea" id="RHEA-COMP:13847"/>
        <dbReference type="ChEBI" id="CHEBI:30013"/>
        <dbReference type="ChEBI" id="CHEBI:30616"/>
        <dbReference type="ChEBI" id="CHEBI:33019"/>
        <dbReference type="ChEBI" id="CHEBI:138113"/>
        <dbReference type="EC" id="2.7.7.108"/>
    </reaction>
</comment>
<evidence type="ECO:0000256" key="1">
    <source>
        <dbReference type="ARBA" id="ARBA00022679"/>
    </source>
</evidence>
<keyword evidence="2" id="KW-0548">Nucleotidyltransferase</keyword>
<dbReference type="SUPFAM" id="SSF140931">
    <property type="entry name" value="Fic-like"/>
    <property type="match status" value="1"/>
</dbReference>
<dbReference type="InterPro" id="IPR036597">
    <property type="entry name" value="Fido-like_dom_sf"/>
</dbReference>
<evidence type="ECO:0000256" key="2">
    <source>
        <dbReference type="ARBA" id="ARBA00022695"/>
    </source>
</evidence>
<evidence type="ECO:0000256" key="4">
    <source>
        <dbReference type="ARBA" id="ARBA00022840"/>
    </source>
</evidence>
<comment type="catalytic activity">
    <reaction evidence="7">
        <text>L-tyrosyl-[protein] + ATP = O-(5'-adenylyl)-L-tyrosyl-[protein] + diphosphate</text>
        <dbReference type="Rhea" id="RHEA:54288"/>
        <dbReference type="Rhea" id="RHEA-COMP:10136"/>
        <dbReference type="Rhea" id="RHEA-COMP:13846"/>
        <dbReference type="ChEBI" id="CHEBI:30616"/>
        <dbReference type="ChEBI" id="CHEBI:33019"/>
        <dbReference type="ChEBI" id="CHEBI:46858"/>
        <dbReference type="ChEBI" id="CHEBI:83624"/>
        <dbReference type="EC" id="2.7.7.108"/>
    </reaction>
</comment>
<evidence type="ECO:0000256" key="3">
    <source>
        <dbReference type="ARBA" id="ARBA00022741"/>
    </source>
</evidence>
<keyword evidence="10" id="KW-1185">Reference proteome</keyword>
<dbReference type="PANTHER" id="PTHR39560:SF1">
    <property type="entry name" value="PROTEIN ADENYLYLTRANSFERASE FIC-RELATED"/>
    <property type="match status" value="1"/>
</dbReference>
<proteinExistence type="predicted"/>
<dbReference type="Pfam" id="PF02661">
    <property type="entry name" value="Fic"/>
    <property type="match status" value="1"/>
</dbReference>